<organism evidence="2 3">
    <name type="scientific">Oryzomonas rubra</name>
    <dbReference type="NCBI Taxonomy" id="2509454"/>
    <lineage>
        <taxon>Bacteria</taxon>
        <taxon>Pseudomonadati</taxon>
        <taxon>Thermodesulfobacteriota</taxon>
        <taxon>Desulfuromonadia</taxon>
        <taxon>Geobacterales</taxon>
        <taxon>Geobacteraceae</taxon>
        <taxon>Oryzomonas</taxon>
    </lineage>
</organism>
<dbReference type="Gene3D" id="1.10.260.40">
    <property type="entry name" value="lambda repressor-like DNA-binding domains"/>
    <property type="match status" value="1"/>
</dbReference>
<dbReference type="RefSeq" id="WP_149306369.1">
    <property type="nucleotide sequence ID" value="NZ_SRSD01000002.1"/>
</dbReference>
<dbReference type="AlphaFoldDB" id="A0A5A9XM28"/>
<dbReference type="Pfam" id="PF01381">
    <property type="entry name" value="HTH_3"/>
    <property type="match status" value="1"/>
</dbReference>
<protein>
    <submittedName>
        <fullName evidence="2">XRE family transcriptional regulator</fullName>
    </submittedName>
</protein>
<dbReference type="SUPFAM" id="SSF47413">
    <property type="entry name" value="lambda repressor-like DNA-binding domains"/>
    <property type="match status" value="1"/>
</dbReference>
<dbReference type="OrthoDB" id="4557883at2"/>
<feature type="domain" description="HTH cro/C1-type" evidence="1">
    <location>
        <begin position="75"/>
        <end position="129"/>
    </location>
</feature>
<evidence type="ECO:0000313" key="2">
    <source>
        <dbReference type="EMBL" id="KAA0894212.1"/>
    </source>
</evidence>
<dbReference type="InterPro" id="IPR001387">
    <property type="entry name" value="Cro/C1-type_HTH"/>
</dbReference>
<dbReference type="InterPro" id="IPR010982">
    <property type="entry name" value="Lambda_DNA-bd_dom_sf"/>
</dbReference>
<sequence length="140" mass="15745">MGGRHAIYKSLTLQKAGIALCGKLFRLEISASADPAEVKCKACLRRMETGLPVPPKRSYLPKETTPLDRYIGDRIRMCRTGLRMSQTEFGRKVGISQTWVSQLELGRMSVDILKLITYADALGKKVDDFLPPRRKGKMVF</sequence>
<dbReference type="CDD" id="cd00093">
    <property type="entry name" value="HTH_XRE"/>
    <property type="match status" value="1"/>
</dbReference>
<keyword evidence="3" id="KW-1185">Reference proteome</keyword>
<proteinExistence type="predicted"/>
<gene>
    <name evidence="2" type="ORF">ET418_04455</name>
</gene>
<reference evidence="2 3" key="1">
    <citation type="submission" date="2019-04" db="EMBL/GenBank/DDBJ databases">
        <title>Geobacter ruber sp. nov., ferric-reducing bacteria isolated from paddy soil.</title>
        <authorList>
            <person name="Xu Z."/>
            <person name="Masuda Y."/>
            <person name="Itoh H."/>
            <person name="Senoo K."/>
        </authorList>
    </citation>
    <scope>NUCLEOTIDE SEQUENCE [LARGE SCALE GENOMIC DNA]</scope>
    <source>
        <strain evidence="2 3">Red88</strain>
    </source>
</reference>
<name>A0A5A9XM28_9BACT</name>
<dbReference type="GO" id="GO:0003677">
    <property type="term" value="F:DNA binding"/>
    <property type="evidence" value="ECO:0007669"/>
    <property type="project" value="InterPro"/>
</dbReference>
<dbReference type="PROSITE" id="PS50943">
    <property type="entry name" value="HTH_CROC1"/>
    <property type="match status" value="1"/>
</dbReference>
<accession>A0A5A9XM28</accession>
<evidence type="ECO:0000259" key="1">
    <source>
        <dbReference type="PROSITE" id="PS50943"/>
    </source>
</evidence>
<comment type="caution">
    <text evidence="2">The sequence shown here is derived from an EMBL/GenBank/DDBJ whole genome shotgun (WGS) entry which is preliminary data.</text>
</comment>
<dbReference type="SMART" id="SM00530">
    <property type="entry name" value="HTH_XRE"/>
    <property type="match status" value="1"/>
</dbReference>
<dbReference type="EMBL" id="SRSD01000002">
    <property type="protein sequence ID" value="KAA0894212.1"/>
    <property type="molecule type" value="Genomic_DNA"/>
</dbReference>
<evidence type="ECO:0000313" key="3">
    <source>
        <dbReference type="Proteomes" id="UP000324298"/>
    </source>
</evidence>
<dbReference type="Proteomes" id="UP000324298">
    <property type="component" value="Unassembled WGS sequence"/>
</dbReference>